<protein>
    <submittedName>
        <fullName evidence="3">Glycosyltransferase family 4 protein</fullName>
    </submittedName>
</protein>
<feature type="domain" description="Glycosyltransferase subfamily 4-like N-terminal" evidence="2">
    <location>
        <begin position="45"/>
        <end position="170"/>
    </location>
</feature>
<evidence type="ECO:0000259" key="2">
    <source>
        <dbReference type="Pfam" id="PF13579"/>
    </source>
</evidence>
<dbReference type="Gene3D" id="3.40.50.2000">
    <property type="entry name" value="Glycogen Phosphorylase B"/>
    <property type="match status" value="2"/>
</dbReference>
<name>A0ABS7XI78_9FLAO</name>
<dbReference type="SUPFAM" id="SSF53756">
    <property type="entry name" value="UDP-Glycosyltransferase/glycogen phosphorylase"/>
    <property type="match status" value="1"/>
</dbReference>
<evidence type="ECO:0000259" key="1">
    <source>
        <dbReference type="Pfam" id="PF00534"/>
    </source>
</evidence>
<dbReference type="Pfam" id="PF13579">
    <property type="entry name" value="Glyco_trans_4_4"/>
    <property type="match status" value="1"/>
</dbReference>
<reference evidence="4" key="1">
    <citation type="submission" date="2023-07" db="EMBL/GenBank/DDBJ databases">
        <title>Novel species isolated from saline lakes on Tibetan Plateau.</title>
        <authorList>
            <person name="Lu H."/>
        </authorList>
    </citation>
    <scope>NUCLEOTIDE SEQUENCE [LARGE SCALE GENOMIC DNA]</scope>
    <source>
        <strain evidence="4">CAK8W</strain>
    </source>
</reference>
<gene>
    <name evidence="3" type="ORF">LB452_02120</name>
</gene>
<comment type="caution">
    <text evidence="3">The sequence shown here is derived from an EMBL/GenBank/DDBJ whole genome shotgun (WGS) entry which is preliminary data.</text>
</comment>
<dbReference type="RefSeq" id="WP_224460069.1">
    <property type="nucleotide sequence ID" value="NZ_JAIQZE010000001.1"/>
</dbReference>
<dbReference type="Pfam" id="PF00534">
    <property type="entry name" value="Glycos_transf_1"/>
    <property type="match status" value="1"/>
</dbReference>
<proteinExistence type="predicted"/>
<dbReference type="EMBL" id="JAIQZE010000001">
    <property type="protein sequence ID" value="MBZ9777707.1"/>
    <property type="molecule type" value="Genomic_DNA"/>
</dbReference>
<sequence length="409" mass="45667">MKLLRLTTVPLSLQFLIKGQPRFMSAFFEVLCVSSGPKEELEKVSVYEQVKVKEIQMTRQITPVKDVMSLVKLMRLFRKEKPAIVHTHTPKAGILGMLAANLAGVPIRLHTVAGMPLMEASGIKRKVLDAVEKLTYAYATRIYPNSQGLYDFILQNNYARAEKVKVIANGSSNGIDTSHFNPEIYTQQQNQALRQQLGMQEKEFVFIFVGRLVGDKGINELVAAFKNLKFEIQNLKLLLVGPLESELDPLQPETLKEIESNPNIITTGFQEDVRPYFAIANALVFPSYREGFPNVVMQAGAMGLPSIVSDINGCNEIIEDGKNGIIVPAKAGTSPSNALQLDLQQAMLKLVQDPDQYQELKSNARDMITSRYEQQLVWEALLVEYKCLLKDKGKDLGLEPELDPEINSG</sequence>
<dbReference type="PANTHER" id="PTHR12526:SF630">
    <property type="entry name" value="GLYCOSYLTRANSFERASE"/>
    <property type="match status" value="1"/>
</dbReference>
<dbReference type="InterPro" id="IPR028098">
    <property type="entry name" value="Glyco_trans_4-like_N"/>
</dbReference>
<evidence type="ECO:0000313" key="3">
    <source>
        <dbReference type="EMBL" id="MBZ9777707.1"/>
    </source>
</evidence>
<feature type="domain" description="Glycosyl transferase family 1" evidence="1">
    <location>
        <begin position="191"/>
        <end position="366"/>
    </location>
</feature>
<dbReference type="InterPro" id="IPR001296">
    <property type="entry name" value="Glyco_trans_1"/>
</dbReference>
<evidence type="ECO:0000313" key="4">
    <source>
        <dbReference type="Proteomes" id="UP001199314"/>
    </source>
</evidence>
<dbReference type="Proteomes" id="UP001199314">
    <property type="component" value="Unassembled WGS sequence"/>
</dbReference>
<dbReference type="PANTHER" id="PTHR12526">
    <property type="entry name" value="GLYCOSYLTRANSFERASE"/>
    <property type="match status" value="1"/>
</dbReference>
<organism evidence="3 4">
    <name type="scientific">Psychroflexus longus</name>
    <dbReference type="NCBI Taxonomy" id="2873596"/>
    <lineage>
        <taxon>Bacteria</taxon>
        <taxon>Pseudomonadati</taxon>
        <taxon>Bacteroidota</taxon>
        <taxon>Flavobacteriia</taxon>
        <taxon>Flavobacteriales</taxon>
        <taxon>Flavobacteriaceae</taxon>
        <taxon>Psychroflexus</taxon>
    </lineage>
</organism>
<keyword evidence="4" id="KW-1185">Reference proteome</keyword>
<dbReference type="CDD" id="cd03808">
    <property type="entry name" value="GT4_CapM-like"/>
    <property type="match status" value="1"/>
</dbReference>
<accession>A0ABS7XI78</accession>